<sequence>ITLNPNAFSTSCIPEEVFFFFNTSVLDGAITYECRKCPSKPKQAWKTGYSNLRKAPCHLCWPGLLGYVCAIQERASEPSRL</sequence>
<organism evidence="1 2">
    <name type="scientific">Phytophthora aleatoria</name>
    <dbReference type="NCBI Taxonomy" id="2496075"/>
    <lineage>
        <taxon>Eukaryota</taxon>
        <taxon>Sar</taxon>
        <taxon>Stramenopiles</taxon>
        <taxon>Oomycota</taxon>
        <taxon>Peronosporomycetes</taxon>
        <taxon>Peronosporales</taxon>
        <taxon>Peronosporaceae</taxon>
        <taxon>Phytophthora</taxon>
    </lineage>
</organism>
<evidence type="ECO:0000313" key="1">
    <source>
        <dbReference type="EMBL" id="KAG6953474.1"/>
    </source>
</evidence>
<reference evidence="1" key="1">
    <citation type="submission" date="2021-01" db="EMBL/GenBank/DDBJ databases">
        <title>Phytophthora aleatoria, a newly-described species from Pinus radiata is distinct from Phytophthora cactorum isolates based on comparative genomics.</title>
        <authorList>
            <person name="Mcdougal R."/>
            <person name="Panda P."/>
            <person name="Williams N."/>
            <person name="Studholme D.J."/>
        </authorList>
    </citation>
    <scope>NUCLEOTIDE SEQUENCE</scope>
    <source>
        <strain evidence="1">NZFS 4037</strain>
    </source>
</reference>
<feature type="non-terminal residue" evidence="1">
    <location>
        <position position="1"/>
    </location>
</feature>
<accession>A0A8J5IMS1</accession>
<evidence type="ECO:0000313" key="2">
    <source>
        <dbReference type="Proteomes" id="UP000709295"/>
    </source>
</evidence>
<comment type="caution">
    <text evidence="1">The sequence shown here is derived from an EMBL/GenBank/DDBJ whole genome shotgun (WGS) entry which is preliminary data.</text>
</comment>
<dbReference type="EMBL" id="JAENGY010001023">
    <property type="protein sequence ID" value="KAG6953474.1"/>
    <property type="molecule type" value="Genomic_DNA"/>
</dbReference>
<gene>
    <name evidence="1" type="ORF">JG688_00012815</name>
</gene>
<dbReference type="AlphaFoldDB" id="A0A8J5IMS1"/>
<keyword evidence="2" id="KW-1185">Reference proteome</keyword>
<proteinExistence type="predicted"/>
<name>A0A8J5IMS1_9STRA</name>
<protein>
    <submittedName>
        <fullName evidence="1">Uncharacterized protein</fullName>
    </submittedName>
</protein>
<dbReference type="Proteomes" id="UP000709295">
    <property type="component" value="Unassembled WGS sequence"/>
</dbReference>